<gene>
    <name evidence="1" type="ORF">DPMN_140602</name>
</gene>
<organism evidence="1 2">
    <name type="scientific">Dreissena polymorpha</name>
    <name type="common">Zebra mussel</name>
    <name type="synonym">Mytilus polymorpha</name>
    <dbReference type="NCBI Taxonomy" id="45954"/>
    <lineage>
        <taxon>Eukaryota</taxon>
        <taxon>Metazoa</taxon>
        <taxon>Spiralia</taxon>
        <taxon>Lophotrochozoa</taxon>
        <taxon>Mollusca</taxon>
        <taxon>Bivalvia</taxon>
        <taxon>Autobranchia</taxon>
        <taxon>Heteroconchia</taxon>
        <taxon>Euheterodonta</taxon>
        <taxon>Imparidentia</taxon>
        <taxon>Neoheterodontei</taxon>
        <taxon>Myida</taxon>
        <taxon>Dreissenoidea</taxon>
        <taxon>Dreissenidae</taxon>
        <taxon>Dreissena</taxon>
    </lineage>
</organism>
<reference evidence="1" key="1">
    <citation type="journal article" date="2019" name="bioRxiv">
        <title>The Genome of the Zebra Mussel, Dreissena polymorpha: A Resource for Invasive Species Research.</title>
        <authorList>
            <person name="McCartney M.A."/>
            <person name="Auch B."/>
            <person name="Kono T."/>
            <person name="Mallez S."/>
            <person name="Zhang Y."/>
            <person name="Obille A."/>
            <person name="Becker A."/>
            <person name="Abrahante J.E."/>
            <person name="Garbe J."/>
            <person name="Badalamenti J.P."/>
            <person name="Herman A."/>
            <person name="Mangelson H."/>
            <person name="Liachko I."/>
            <person name="Sullivan S."/>
            <person name="Sone E.D."/>
            <person name="Koren S."/>
            <person name="Silverstein K.A.T."/>
            <person name="Beckman K.B."/>
            <person name="Gohl D.M."/>
        </authorList>
    </citation>
    <scope>NUCLEOTIDE SEQUENCE</scope>
    <source>
        <strain evidence="1">Duluth1</strain>
        <tissue evidence="1">Whole animal</tissue>
    </source>
</reference>
<keyword evidence="2" id="KW-1185">Reference proteome</keyword>
<dbReference type="AlphaFoldDB" id="A0A9D4JKI7"/>
<comment type="caution">
    <text evidence="1">The sequence shown here is derived from an EMBL/GenBank/DDBJ whole genome shotgun (WGS) entry which is preliminary data.</text>
</comment>
<protein>
    <submittedName>
        <fullName evidence="1">Uncharacterized protein</fullName>
    </submittedName>
</protein>
<accession>A0A9D4JKI7</accession>
<evidence type="ECO:0000313" key="2">
    <source>
        <dbReference type="Proteomes" id="UP000828390"/>
    </source>
</evidence>
<reference evidence="1" key="2">
    <citation type="submission" date="2020-11" db="EMBL/GenBank/DDBJ databases">
        <authorList>
            <person name="McCartney M.A."/>
            <person name="Auch B."/>
            <person name="Kono T."/>
            <person name="Mallez S."/>
            <person name="Becker A."/>
            <person name="Gohl D.M."/>
            <person name="Silverstein K.A.T."/>
            <person name="Koren S."/>
            <person name="Bechman K.B."/>
            <person name="Herman A."/>
            <person name="Abrahante J.E."/>
            <person name="Garbe J."/>
        </authorList>
    </citation>
    <scope>NUCLEOTIDE SEQUENCE</scope>
    <source>
        <strain evidence="1">Duluth1</strain>
        <tissue evidence="1">Whole animal</tissue>
    </source>
</reference>
<dbReference type="Proteomes" id="UP000828390">
    <property type="component" value="Unassembled WGS sequence"/>
</dbReference>
<name>A0A9D4JKI7_DREPO</name>
<proteinExistence type="predicted"/>
<evidence type="ECO:0000313" key="1">
    <source>
        <dbReference type="EMBL" id="KAH3812178.1"/>
    </source>
</evidence>
<dbReference type="EMBL" id="JAIWYP010000006">
    <property type="protein sequence ID" value="KAH3812178.1"/>
    <property type="molecule type" value="Genomic_DNA"/>
</dbReference>
<sequence length="299" mass="33900">MHSSIVSDSSWSSILEHPVWIVLNSAAPLPALTCIELIELCKVAISSRGLRSLLSILLTLDHEVMCSLYRCSITSSVQESDTDTKVYMEVLNNTIKSLGLERVLGEWLKHGELLSQSLSSLTQLETLTMQLRIYIVIQPPQSLKNVNIYCDTLLPSQLRKLMDTLRACTQTIDSRLEFGCTLLTYAEANLYKTRIQQIAPEEYIPIVQELETLENVAVNRFQILDRTRANTWGENDTCWSARSNGNIDDDKQNGDNFEDNLYTKFVQSLDNKIIHRISMRFLITPASTSRLSNQYGCNT</sequence>